<reference evidence="1" key="1">
    <citation type="journal article" date="2020" name="Stud. Mycol.">
        <title>101 Dothideomycetes genomes: a test case for predicting lifestyles and emergence of pathogens.</title>
        <authorList>
            <person name="Haridas S."/>
            <person name="Albert R."/>
            <person name="Binder M."/>
            <person name="Bloem J."/>
            <person name="Labutti K."/>
            <person name="Salamov A."/>
            <person name="Andreopoulos B."/>
            <person name="Baker S."/>
            <person name="Barry K."/>
            <person name="Bills G."/>
            <person name="Bluhm B."/>
            <person name="Cannon C."/>
            <person name="Castanera R."/>
            <person name="Culley D."/>
            <person name="Daum C."/>
            <person name="Ezra D."/>
            <person name="Gonzalez J."/>
            <person name="Henrissat B."/>
            <person name="Kuo A."/>
            <person name="Liang C."/>
            <person name="Lipzen A."/>
            <person name="Lutzoni F."/>
            <person name="Magnuson J."/>
            <person name="Mondo S."/>
            <person name="Nolan M."/>
            <person name="Ohm R."/>
            <person name="Pangilinan J."/>
            <person name="Park H.-J."/>
            <person name="Ramirez L."/>
            <person name="Alfaro M."/>
            <person name="Sun H."/>
            <person name="Tritt A."/>
            <person name="Yoshinaga Y."/>
            <person name="Zwiers L.-H."/>
            <person name="Turgeon B."/>
            <person name="Goodwin S."/>
            <person name="Spatafora J."/>
            <person name="Crous P."/>
            <person name="Grigoriev I."/>
        </authorList>
    </citation>
    <scope>NUCLEOTIDE SEQUENCE</scope>
    <source>
        <strain evidence="1">CBS 109.77</strain>
    </source>
</reference>
<evidence type="ECO:0000313" key="2">
    <source>
        <dbReference type="Proteomes" id="UP000799757"/>
    </source>
</evidence>
<proteinExistence type="predicted"/>
<sequence length="101" mass="11368">MVRMDSLHDYVLCRVRLRAGFRVDLARACSAPGTTRLCPNVEIFLIPESFAPFFFFCLLFFFYPGLSCVIPPSTVNTDGGDKRWVVWGRDLCARGGRESVG</sequence>
<organism evidence="1 2">
    <name type="scientific">Melanomma pulvis-pyrius CBS 109.77</name>
    <dbReference type="NCBI Taxonomy" id="1314802"/>
    <lineage>
        <taxon>Eukaryota</taxon>
        <taxon>Fungi</taxon>
        <taxon>Dikarya</taxon>
        <taxon>Ascomycota</taxon>
        <taxon>Pezizomycotina</taxon>
        <taxon>Dothideomycetes</taxon>
        <taxon>Pleosporomycetidae</taxon>
        <taxon>Pleosporales</taxon>
        <taxon>Melanommataceae</taxon>
        <taxon>Melanomma</taxon>
    </lineage>
</organism>
<gene>
    <name evidence="1" type="ORF">K505DRAFT_96426</name>
</gene>
<dbReference type="EMBL" id="MU002149">
    <property type="protein sequence ID" value="KAF2789277.1"/>
    <property type="molecule type" value="Genomic_DNA"/>
</dbReference>
<evidence type="ECO:0000313" key="1">
    <source>
        <dbReference type="EMBL" id="KAF2789277.1"/>
    </source>
</evidence>
<name>A0A6A6X019_9PLEO</name>
<dbReference type="AlphaFoldDB" id="A0A6A6X019"/>
<accession>A0A6A6X019</accession>
<protein>
    <submittedName>
        <fullName evidence="1">Uncharacterized protein</fullName>
    </submittedName>
</protein>
<dbReference type="Proteomes" id="UP000799757">
    <property type="component" value="Unassembled WGS sequence"/>
</dbReference>
<keyword evidence="2" id="KW-1185">Reference proteome</keyword>